<protein>
    <submittedName>
        <fullName evidence="2">Uncharacterized protein</fullName>
    </submittedName>
</protein>
<dbReference type="EMBL" id="FNOF01000040">
    <property type="protein sequence ID" value="SDX38069.1"/>
    <property type="molecule type" value="Genomic_DNA"/>
</dbReference>
<dbReference type="Proteomes" id="UP000182573">
    <property type="component" value="Unassembled WGS sequence"/>
</dbReference>
<organism evidence="2 3">
    <name type="scientific">Haloarcula vallismortis</name>
    <name type="common">Halobacterium vallismortis</name>
    <dbReference type="NCBI Taxonomy" id="28442"/>
    <lineage>
        <taxon>Archaea</taxon>
        <taxon>Methanobacteriati</taxon>
        <taxon>Methanobacteriota</taxon>
        <taxon>Stenosarchaea group</taxon>
        <taxon>Halobacteria</taxon>
        <taxon>Halobacteriales</taxon>
        <taxon>Haloarculaceae</taxon>
        <taxon>Haloarcula</taxon>
    </lineage>
</organism>
<evidence type="ECO:0000313" key="3">
    <source>
        <dbReference type="Proteomes" id="UP000182573"/>
    </source>
</evidence>
<reference evidence="2 3" key="1">
    <citation type="submission" date="2016-10" db="EMBL/GenBank/DDBJ databases">
        <authorList>
            <person name="de Groot N.N."/>
        </authorList>
    </citation>
    <scope>NUCLEOTIDE SEQUENCE [LARGE SCALE GENOMIC DNA]</scope>
    <source>
        <strain evidence="2 3">DSM 3756</strain>
    </source>
</reference>
<sequence length="194" mass="20833">MKTSNLFDKAEGQVSLDRLQGYAIAFVVIGVVLTIGLSILGGVQDEMYLTEDVYDEMHQPSTPFPTNVTVDKASESDFLRVSTGSETVTFYDSSAGSNTTLSEGTDYNAYYDSGNFEMLNSSALNDYDSTADELYFDYEAEVEDTKARQGAGSAMDGLTTITSWLPIIALVVVSAIIIGLVSMFRGSGASRGLA</sequence>
<accession>A0A1H3BAM0</accession>
<dbReference type="RefSeq" id="WP_004517233.1">
    <property type="nucleotide sequence ID" value="NZ_FNOF01000040.1"/>
</dbReference>
<feature type="transmembrane region" description="Helical" evidence="1">
    <location>
        <begin position="21"/>
        <end position="43"/>
    </location>
</feature>
<keyword evidence="1" id="KW-1133">Transmembrane helix</keyword>
<keyword evidence="1" id="KW-0472">Membrane</keyword>
<feature type="transmembrane region" description="Helical" evidence="1">
    <location>
        <begin position="164"/>
        <end position="184"/>
    </location>
</feature>
<proteinExistence type="predicted"/>
<keyword evidence="1" id="KW-0812">Transmembrane</keyword>
<gene>
    <name evidence="2" type="ORF">SAMN05443574_1403</name>
</gene>
<name>A0A1H3BAM0_HALVA</name>
<dbReference type="AlphaFoldDB" id="A0A1H3BAM0"/>
<evidence type="ECO:0000313" key="2">
    <source>
        <dbReference type="EMBL" id="SDX38069.1"/>
    </source>
</evidence>
<evidence type="ECO:0000256" key="1">
    <source>
        <dbReference type="SAM" id="Phobius"/>
    </source>
</evidence>